<name>A0ABY4WNW6_9GAMM</name>
<dbReference type="InterPro" id="IPR051908">
    <property type="entry name" value="Ribosomal_N-acetyltransferase"/>
</dbReference>
<proteinExistence type="predicted"/>
<evidence type="ECO:0000259" key="1">
    <source>
        <dbReference type="PROSITE" id="PS51186"/>
    </source>
</evidence>
<dbReference type="InterPro" id="IPR016181">
    <property type="entry name" value="Acyl_CoA_acyltransferase"/>
</dbReference>
<accession>A0ABY4WNW6</accession>
<evidence type="ECO:0000313" key="3">
    <source>
        <dbReference type="Proteomes" id="UP001056255"/>
    </source>
</evidence>
<gene>
    <name evidence="2" type="ORF">K6Q96_09980</name>
</gene>
<dbReference type="InterPro" id="IPR000182">
    <property type="entry name" value="GNAT_dom"/>
</dbReference>
<dbReference type="Gene3D" id="3.40.630.30">
    <property type="match status" value="1"/>
</dbReference>
<dbReference type="RefSeq" id="WP_251875414.1">
    <property type="nucleotide sequence ID" value="NZ_CP082275.1"/>
</dbReference>
<protein>
    <submittedName>
        <fullName evidence="2">GNAT family N-acetyltransferase</fullName>
    </submittedName>
</protein>
<sequence length="183" mass="20486">MQANLEFQTDRLILRALNQVDVAPLKKAIAESSDTISPWLDWCHEGFDDMDAEAWVNRSRQGWLTGASFELATFEIETGELVGCVYLSSIDSVANMANLGYWIATKFQGRGYALEAVEAAANLAFGHLLLTRLELVMDPANEASIRIAEKLRATFECRARNRYMYDGEAREGLVYSLVPDDIL</sequence>
<organism evidence="2 3">
    <name type="scientific">Grimontia kaedaensis</name>
    <dbReference type="NCBI Taxonomy" id="2872157"/>
    <lineage>
        <taxon>Bacteria</taxon>
        <taxon>Pseudomonadati</taxon>
        <taxon>Pseudomonadota</taxon>
        <taxon>Gammaproteobacteria</taxon>
        <taxon>Vibrionales</taxon>
        <taxon>Vibrionaceae</taxon>
        <taxon>Grimontia</taxon>
    </lineage>
</organism>
<evidence type="ECO:0000313" key="2">
    <source>
        <dbReference type="EMBL" id="USH01256.1"/>
    </source>
</evidence>
<dbReference type="Proteomes" id="UP001056255">
    <property type="component" value="Chromosome I"/>
</dbReference>
<dbReference type="PANTHER" id="PTHR43441">
    <property type="entry name" value="RIBOSOMAL-PROTEIN-SERINE ACETYLTRANSFERASE"/>
    <property type="match status" value="1"/>
</dbReference>
<dbReference type="EMBL" id="CP082275">
    <property type="protein sequence ID" value="USH01256.1"/>
    <property type="molecule type" value="Genomic_DNA"/>
</dbReference>
<keyword evidence="3" id="KW-1185">Reference proteome</keyword>
<dbReference type="SUPFAM" id="SSF55729">
    <property type="entry name" value="Acyl-CoA N-acyltransferases (Nat)"/>
    <property type="match status" value="1"/>
</dbReference>
<feature type="domain" description="N-acetyltransferase" evidence="1">
    <location>
        <begin position="20"/>
        <end position="183"/>
    </location>
</feature>
<dbReference type="PROSITE" id="PS51186">
    <property type="entry name" value="GNAT"/>
    <property type="match status" value="1"/>
</dbReference>
<reference evidence="2" key="1">
    <citation type="submission" date="2021-08" db="EMBL/GenBank/DDBJ databases">
        <authorList>
            <person name="Sakaguchi M."/>
            <person name="Kikuchi T."/>
            <person name="Urbanczyk H."/>
        </authorList>
    </citation>
    <scope>NUCLEOTIDE SEQUENCE</scope>
    <source>
        <strain evidence="2">020920N</strain>
    </source>
</reference>
<dbReference type="Pfam" id="PF13302">
    <property type="entry name" value="Acetyltransf_3"/>
    <property type="match status" value="1"/>
</dbReference>
<dbReference type="PANTHER" id="PTHR43441:SF2">
    <property type="entry name" value="FAMILY ACETYLTRANSFERASE, PUTATIVE (AFU_ORTHOLOGUE AFUA_7G00850)-RELATED"/>
    <property type="match status" value="1"/>
</dbReference>